<organism evidence="2 3">
    <name type="scientific">Paraoerskovia marina</name>
    <dbReference type="NCBI Taxonomy" id="545619"/>
    <lineage>
        <taxon>Bacteria</taxon>
        <taxon>Bacillati</taxon>
        <taxon>Actinomycetota</taxon>
        <taxon>Actinomycetes</taxon>
        <taxon>Micrococcales</taxon>
        <taxon>Cellulomonadaceae</taxon>
        <taxon>Paraoerskovia</taxon>
    </lineage>
</organism>
<keyword evidence="3" id="KW-1185">Reference proteome</keyword>
<feature type="region of interest" description="Disordered" evidence="1">
    <location>
        <begin position="42"/>
        <end position="61"/>
    </location>
</feature>
<accession>A0A1H1VN08</accession>
<dbReference type="Proteomes" id="UP000185663">
    <property type="component" value="Chromosome I"/>
</dbReference>
<dbReference type="RefSeq" id="WP_157270477.1">
    <property type="nucleotide sequence ID" value="NZ_LT629776.1"/>
</dbReference>
<dbReference type="EMBL" id="LT629776">
    <property type="protein sequence ID" value="SDS86288.1"/>
    <property type="molecule type" value="Genomic_DNA"/>
</dbReference>
<evidence type="ECO:0008006" key="4">
    <source>
        <dbReference type="Google" id="ProtNLM"/>
    </source>
</evidence>
<dbReference type="OrthoDB" id="5189092at2"/>
<protein>
    <recommendedName>
        <fullName evidence="4">DUF4232 domain-containing protein</fullName>
    </recommendedName>
</protein>
<evidence type="ECO:0000313" key="2">
    <source>
        <dbReference type="EMBL" id="SDS86288.1"/>
    </source>
</evidence>
<feature type="compositionally biased region" description="Basic and acidic residues" evidence="1">
    <location>
        <begin position="223"/>
        <end position="243"/>
    </location>
</feature>
<evidence type="ECO:0000256" key="1">
    <source>
        <dbReference type="SAM" id="MobiDB-lite"/>
    </source>
</evidence>
<dbReference type="STRING" id="545619.SAMN04489860_2558"/>
<proteinExistence type="predicted"/>
<feature type="region of interest" description="Disordered" evidence="1">
    <location>
        <begin position="176"/>
        <end position="255"/>
    </location>
</feature>
<feature type="compositionally biased region" description="Acidic residues" evidence="1">
    <location>
        <begin position="246"/>
        <end position="255"/>
    </location>
</feature>
<gene>
    <name evidence="2" type="ORF">SAMN04489860_2558</name>
</gene>
<reference evidence="3" key="1">
    <citation type="submission" date="2016-10" db="EMBL/GenBank/DDBJ databases">
        <authorList>
            <person name="Varghese N."/>
            <person name="Submissions S."/>
        </authorList>
    </citation>
    <scope>NUCLEOTIDE SEQUENCE [LARGE SCALE GENOMIC DNA]</scope>
    <source>
        <strain evidence="3">DSM 22126</strain>
    </source>
</reference>
<sequence length="255" mass="26207">MSTTGPGRGTFLVRRLLVLAVALAVVVGVVLGVRALIADPADASPMESAEKSAPPEPATTSATVACEADDLDIALQPAAESFEAGDRPRFAVRVTHVGRQPCLVNGSQNGVAVTVADDDGAVWSSADCPVDERMLLMSPGDVDTNDVTWDLTRTDGSCEAAGSATAGDYTARAEVTDVPDATTPPVSFTLEPAPEPDPTTEPAEDAEDAAAKTEEPADDEAEGEKADKEADAETPAQDEKSGADEPAAEDSVEKS</sequence>
<evidence type="ECO:0000313" key="3">
    <source>
        <dbReference type="Proteomes" id="UP000185663"/>
    </source>
</evidence>
<name>A0A1H1VN08_9CELL</name>
<dbReference type="AlphaFoldDB" id="A0A1H1VN08"/>
<dbReference type="eggNOG" id="ENOG503304R">
    <property type="taxonomic scope" value="Bacteria"/>
</dbReference>